<accession>A0ABU5E3E0</accession>
<sequence>MIVELDIPFDKVTSPLVRAFYQIWDQKRGDRPMPAWADFDPAQMRGLLPNMIVVSIEHDPFRVFYRLIGTKAASFRHELTGRYLDQITEFPDDVRAELAAEYRLACHQRRPTFSRDILTTTFGHAITFSGSIFPLSSDGTTVDRCIAIEDYDGTRPDDIAEADTGKGYGKKAE</sequence>
<proteinExistence type="predicted"/>
<protein>
    <submittedName>
        <fullName evidence="1">PAS domain-containing protein</fullName>
    </submittedName>
</protein>
<comment type="caution">
    <text evidence="1">The sequence shown here is derived from an EMBL/GenBank/DDBJ whole genome shotgun (WGS) entry which is preliminary data.</text>
</comment>
<reference evidence="1 2" key="1">
    <citation type="journal article" date="2013" name="Antonie Van Leeuwenhoek">
        <title>Dongia rigui sp. nov., isolated from freshwater of a large wetland in Korea.</title>
        <authorList>
            <person name="Baik K.S."/>
            <person name="Hwang Y.M."/>
            <person name="Choi J.S."/>
            <person name="Kwon J."/>
            <person name="Seong C.N."/>
        </authorList>
    </citation>
    <scope>NUCLEOTIDE SEQUENCE [LARGE SCALE GENOMIC DNA]</scope>
    <source>
        <strain evidence="1 2">04SU4-P</strain>
    </source>
</reference>
<gene>
    <name evidence="1" type="ORF">SMD31_19020</name>
</gene>
<name>A0ABU5E3E0_9PROT</name>
<evidence type="ECO:0000313" key="2">
    <source>
        <dbReference type="Proteomes" id="UP001271769"/>
    </source>
</evidence>
<dbReference type="EMBL" id="JAXCLX010000004">
    <property type="protein sequence ID" value="MDY0874041.1"/>
    <property type="molecule type" value="Genomic_DNA"/>
</dbReference>
<dbReference type="Pfam" id="PF07310">
    <property type="entry name" value="PAS_5"/>
    <property type="match status" value="1"/>
</dbReference>
<organism evidence="1 2">
    <name type="scientific">Dongia rigui</name>
    <dbReference type="NCBI Taxonomy" id="940149"/>
    <lineage>
        <taxon>Bacteria</taxon>
        <taxon>Pseudomonadati</taxon>
        <taxon>Pseudomonadota</taxon>
        <taxon>Alphaproteobacteria</taxon>
        <taxon>Rhodospirillales</taxon>
        <taxon>Dongiaceae</taxon>
        <taxon>Dongia</taxon>
    </lineage>
</organism>
<dbReference type="Proteomes" id="UP001271769">
    <property type="component" value="Unassembled WGS sequence"/>
</dbReference>
<evidence type="ECO:0000313" key="1">
    <source>
        <dbReference type="EMBL" id="MDY0874041.1"/>
    </source>
</evidence>
<dbReference type="RefSeq" id="WP_320502516.1">
    <property type="nucleotide sequence ID" value="NZ_JAXCLX010000004.1"/>
</dbReference>
<dbReference type="InterPro" id="IPR009922">
    <property type="entry name" value="DUF1457"/>
</dbReference>
<keyword evidence="2" id="KW-1185">Reference proteome</keyword>